<dbReference type="InterPro" id="IPR009006">
    <property type="entry name" value="Ala_racemase/Decarboxylase_C"/>
</dbReference>
<proteinExistence type="predicted"/>
<accession>A0ABN2SMJ1</accession>
<protein>
    <recommendedName>
        <fullName evidence="4">Alanine racemase C-terminal domain-containing protein</fullName>
    </recommendedName>
</protein>
<comment type="caution">
    <text evidence="5">The sequence shown here is derived from an EMBL/GenBank/DDBJ whole genome shotgun (WGS) entry which is preliminary data.</text>
</comment>
<sequence length="219" mass="22506">MTAADLDASASAGSTRSAPVAQISHAALRENVKVLALPEGTLVGMPADAYGHGFTEVAGTLAAAGLAVADADVGSPHAEALLGLADGFHPVMRLSGRVLSVKVLRAGEGVSYGYTHRAERDTHVALVVGGYAQGIVRALGNRVSVSIAGERHPIVGRVAMDVCVVDIGETPVRRRDEVVFFGGSDGGEPSIEEWVAVTGLTSGELVTAVGLRAVREHRP</sequence>
<keyword evidence="3" id="KW-0413">Isomerase</keyword>
<dbReference type="SMART" id="SM01005">
    <property type="entry name" value="Ala_racemase_C"/>
    <property type="match status" value="1"/>
</dbReference>
<reference evidence="5 6" key="1">
    <citation type="journal article" date="2019" name="Int. J. Syst. Evol. Microbiol.">
        <title>The Global Catalogue of Microorganisms (GCM) 10K type strain sequencing project: providing services to taxonomists for standard genome sequencing and annotation.</title>
        <authorList>
            <consortium name="The Broad Institute Genomics Platform"/>
            <consortium name="The Broad Institute Genome Sequencing Center for Infectious Disease"/>
            <person name="Wu L."/>
            <person name="Ma J."/>
        </authorList>
    </citation>
    <scope>NUCLEOTIDE SEQUENCE [LARGE SCALE GENOMIC DNA]</scope>
    <source>
        <strain evidence="5 6">JCM 14902</strain>
    </source>
</reference>
<evidence type="ECO:0000256" key="1">
    <source>
        <dbReference type="ARBA" id="ARBA00001933"/>
    </source>
</evidence>
<evidence type="ECO:0000259" key="4">
    <source>
        <dbReference type="SMART" id="SM01005"/>
    </source>
</evidence>
<dbReference type="Pfam" id="PF00842">
    <property type="entry name" value="Ala_racemase_C"/>
    <property type="match status" value="1"/>
</dbReference>
<keyword evidence="2" id="KW-0663">Pyridoxal phosphate</keyword>
<evidence type="ECO:0000313" key="6">
    <source>
        <dbReference type="Proteomes" id="UP001500326"/>
    </source>
</evidence>
<dbReference type="PANTHER" id="PTHR30511:SF0">
    <property type="entry name" value="ALANINE RACEMASE, CATABOLIC-RELATED"/>
    <property type="match status" value="1"/>
</dbReference>
<feature type="domain" description="Alanine racemase C-terminal" evidence="4">
    <location>
        <begin position="91"/>
        <end position="218"/>
    </location>
</feature>
<organism evidence="5 6">
    <name type="scientific">Microbacterium pumilum</name>
    <dbReference type="NCBI Taxonomy" id="344165"/>
    <lineage>
        <taxon>Bacteria</taxon>
        <taxon>Bacillati</taxon>
        <taxon>Actinomycetota</taxon>
        <taxon>Actinomycetes</taxon>
        <taxon>Micrococcales</taxon>
        <taxon>Microbacteriaceae</taxon>
        <taxon>Microbacterium</taxon>
    </lineage>
</organism>
<dbReference type="SUPFAM" id="SSF50621">
    <property type="entry name" value="Alanine racemase C-terminal domain-like"/>
    <property type="match status" value="1"/>
</dbReference>
<evidence type="ECO:0000256" key="2">
    <source>
        <dbReference type="ARBA" id="ARBA00022898"/>
    </source>
</evidence>
<dbReference type="InterPro" id="IPR000821">
    <property type="entry name" value="Ala_racemase"/>
</dbReference>
<dbReference type="PANTHER" id="PTHR30511">
    <property type="entry name" value="ALANINE RACEMASE"/>
    <property type="match status" value="1"/>
</dbReference>
<comment type="cofactor">
    <cofactor evidence="1">
        <name>pyridoxal 5'-phosphate</name>
        <dbReference type="ChEBI" id="CHEBI:597326"/>
    </cofactor>
</comment>
<keyword evidence="6" id="KW-1185">Reference proteome</keyword>
<dbReference type="Proteomes" id="UP001500326">
    <property type="component" value="Unassembled WGS sequence"/>
</dbReference>
<dbReference type="Gene3D" id="2.40.37.10">
    <property type="entry name" value="Lyase, Ornithine Decarboxylase, Chain A, domain 1"/>
    <property type="match status" value="1"/>
</dbReference>
<dbReference type="EMBL" id="BAAAOH010000001">
    <property type="protein sequence ID" value="GAA1989205.1"/>
    <property type="molecule type" value="Genomic_DNA"/>
</dbReference>
<gene>
    <name evidence="5" type="ORF">GCM10009777_25360</name>
</gene>
<name>A0ABN2SMJ1_9MICO</name>
<dbReference type="InterPro" id="IPR011079">
    <property type="entry name" value="Ala_racemase_C"/>
</dbReference>
<dbReference type="RefSeq" id="WP_344062712.1">
    <property type="nucleotide sequence ID" value="NZ_BAAAOH010000001.1"/>
</dbReference>
<evidence type="ECO:0000313" key="5">
    <source>
        <dbReference type="EMBL" id="GAA1989205.1"/>
    </source>
</evidence>
<evidence type="ECO:0000256" key="3">
    <source>
        <dbReference type="ARBA" id="ARBA00023235"/>
    </source>
</evidence>